<evidence type="ECO:0000313" key="4">
    <source>
        <dbReference type="Proteomes" id="UP000324748"/>
    </source>
</evidence>
<feature type="compositionally biased region" description="Basic residues" evidence="1">
    <location>
        <begin position="69"/>
        <end position="80"/>
    </location>
</feature>
<keyword evidence="4" id="KW-1185">Reference proteome</keyword>
<sequence>MKRGRKQDDTLPPSRSREIQRAFRQRRSDYIKGLEARVHELEIEVDEVLARHNELLRYTTPEVVAARSASRKKQRNKSKHSLSQFLDVNQPVEVYAHSPSDALAPLPESSMVPPSSVGSNQSMGSDISPATPAQYIFTDMNGDPPSAQNFSKGPFAPFSFAGQVEHQHQYVCRDNDSSSILARRNQRLLHLWDGVPKANDLSGVSAESPGPPSSQFSHPISASEYRCSTSQIEMLMGIEPVGQSPVVSSQLMSSFDLHHEVRVPPPSSCSLPSLVADSSVQPDQLSVIGFNTYTSNSDPDASPYAFRSPHSQISDRMNPCYTFMDSSNTSSPNASVYRHESPLDVFHPRPLSSQHNQPNGTLSDLISLATTKLDHFEPPKECSYPTSNLQPSPPLAESPVSPDSLENSELSNDDRSSISPGENPTFA</sequence>
<feature type="region of interest" description="Disordered" evidence="1">
    <location>
        <begin position="63"/>
        <end position="84"/>
    </location>
</feature>
<name>A0A5B0S1R0_PUCGR</name>
<dbReference type="CDD" id="cd14688">
    <property type="entry name" value="bZIP_YAP"/>
    <property type="match status" value="1"/>
</dbReference>
<reference evidence="4 5" key="1">
    <citation type="submission" date="2019-05" db="EMBL/GenBank/DDBJ databases">
        <title>Emergence of the Ug99 lineage of the wheat stem rust pathogen through somatic hybridization.</title>
        <authorList>
            <person name="Li F."/>
            <person name="Upadhyaya N.M."/>
            <person name="Sperschneider J."/>
            <person name="Matny O."/>
            <person name="Nguyen-Phuc H."/>
            <person name="Mago R."/>
            <person name="Raley C."/>
            <person name="Miller M.E."/>
            <person name="Silverstein K.A.T."/>
            <person name="Henningsen E."/>
            <person name="Hirsch C.D."/>
            <person name="Visser B."/>
            <person name="Pretorius Z.A."/>
            <person name="Steffenson B.J."/>
            <person name="Schwessinger B."/>
            <person name="Dodds P.N."/>
            <person name="Figueroa M."/>
        </authorList>
    </citation>
    <scope>NUCLEOTIDE SEQUENCE [LARGE SCALE GENOMIC DNA]</scope>
    <source>
        <strain evidence="2">21-0</strain>
        <strain evidence="3 5">Ug99</strain>
    </source>
</reference>
<proteinExistence type="predicted"/>
<dbReference type="Proteomes" id="UP000325313">
    <property type="component" value="Unassembled WGS sequence"/>
</dbReference>
<evidence type="ECO:0008006" key="6">
    <source>
        <dbReference type="Google" id="ProtNLM"/>
    </source>
</evidence>
<comment type="caution">
    <text evidence="3">The sequence shown here is derived from an EMBL/GenBank/DDBJ whole genome shotgun (WGS) entry which is preliminary data.</text>
</comment>
<feature type="region of interest" description="Disordered" evidence="1">
    <location>
        <begin position="1"/>
        <end position="22"/>
    </location>
</feature>
<dbReference type="SUPFAM" id="SSF57959">
    <property type="entry name" value="Leucine zipper domain"/>
    <property type="match status" value="1"/>
</dbReference>
<dbReference type="InterPro" id="IPR046347">
    <property type="entry name" value="bZIP_sf"/>
</dbReference>
<evidence type="ECO:0000313" key="5">
    <source>
        <dbReference type="Proteomes" id="UP000325313"/>
    </source>
</evidence>
<evidence type="ECO:0000313" key="2">
    <source>
        <dbReference type="EMBL" id="KAA1096453.1"/>
    </source>
</evidence>
<dbReference type="EMBL" id="VSWC01000067">
    <property type="protein sequence ID" value="KAA1096453.1"/>
    <property type="molecule type" value="Genomic_DNA"/>
</dbReference>
<accession>A0A5B0S1R0</accession>
<protein>
    <recommendedName>
        <fullName evidence="6">BZIP domain-containing protein</fullName>
    </recommendedName>
</protein>
<gene>
    <name evidence="2" type="ORF">PGT21_017210</name>
    <name evidence="3" type="ORF">PGTUg99_035198</name>
</gene>
<evidence type="ECO:0000256" key="1">
    <source>
        <dbReference type="SAM" id="MobiDB-lite"/>
    </source>
</evidence>
<evidence type="ECO:0000313" key="3">
    <source>
        <dbReference type="EMBL" id="KAA1131980.1"/>
    </source>
</evidence>
<dbReference type="AlphaFoldDB" id="A0A5B0S1R0"/>
<dbReference type="Gene3D" id="1.20.5.170">
    <property type="match status" value="1"/>
</dbReference>
<dbReference type="OrthoDB" id="2552152at2759"/>
<feature type="compositionally biased region" description="Polar residues" evidence="1">
    <location>
        <begin position="112"/>
        <end position="124"/>
    </location>
</feature>
<organism evidence="3 5">
    <name type="scientific">Puccinia graminis f. sp. tritici</name>
    <dbReference type="NCBI Taxonomy" id="56615"/>
    <lineage>
        <taxon>Eukaryota</taxon>
        <taxon>Fungi</taxon>
        <taxon>Dikarya</taxon>
        <taxon>Basidiomycota</taxon>
        <taxon>Pucciniomycotina</taxon>
        <taxon>Pucciniomycetes</taxon>
        <taxon>Pucciniales</taxon>
        <taxon>Pucciniaceae</taxon>
        <taxon>Puccinia</taxon>
    </lineage>
</organism>
<dbReference type="Proteomes" id="UP000324748">
    <property type="component" value="Unassembled WGS sequence"/>
</dbReference>
<feature type="region of interest" description="Disordered" evidence="1">
    <location>
        <begin position="105"/>
        <end position="124"/>
    </location>
</feature>
<feature type="region of interest" description="Disordered" evidence="1">
    <location>
        <begin position="376"/>
        <end position="427"/>
    </location>
</feature>
<dbReference type="GO" id="GO:0003700">
    <property type="term" value="F:DNA-binding transcription factor activity"/>
    <property type="evidence" value="ECO:0007669"/>
    <property type="project" value="InterPro"/>
</dbReference>
<feature type="compositionally biased region" description="Polar residues" evidence="1">
    <location>
        <begin position="417"/>
        <end position="427"/>
    </location>
</feature>
<dbReference type="EMBL" id="VDEP01000102">
    <property type="protein sequence ID" value="KAA1131980.1"/>
    <property type="molecule type" value="Genomic_DNA"/>
</dbReference>